<organism evidence="3 4">
    <name type="scientific">Candidatus Sulfotelmatobacter kueseliae</name>
    <dbReference type="NCBI Taxonomy" id="2042962"/>
    <lineage>
        <taxon>Bacteria</taxon>
        <taxon>Pseudomonadati</taxon>
        <taxon>Acidobacteriota</taxon>
        <taxon>Terriglobia</taxon>
        <taxon>Terriglobales</taxon>
        <taxon>Candidatus Korobacteraceae</taxon>
        <taxon>Candidatus Sulfotelmatobacter</taxon>
    </lineage>
</organism>
<dbReference type="OrthoDB" id="122473at2"/>
<accession>A0A2U3KV87</accession>
<evidence type="ECO:0000313" key="4">
    <source>
        <dbReference type="Proteomes" id="UP000238701"/>
    </source>
</evidence>
<keyword evidence="2" id="KW-1133">Transmembrane helix</keyword>
<keyword evidence="2" id="KW-0812">Transmembrane</keyword>
<proteinExistence type="predicted"/>
<evidence type="ECO:0000256" key="2">
    <source>
        <dbReference type="SAM" id="Phobius"/>
    </source>
</evidence>
<name>A0A2U3KV87_9BACT</name>
<feature type="region of interest" description="Disordered" evidence="1">
    <location>
        <begin position="1"/>
        <end position="40"/>
    </location>
</feature>
<evidence type="ECO:0000256" key="1">
    <source>
        <dbReference type="SAM" id="MobiDB-lite"/>
    </source>
</evidence>
<dbReference type="Proteomes" id="UP000238701">
    <property type="component" value="Unassembled WGS sequence"/>
</dbReference>
<evidence type="ECO:0000313" key="3">
    <source>
        <dbReference type="EMBL" id="SPF43576.1"/>
    </source>
</evidence>
<feature type="transmembrane region" description="Helical" evidence="2">
    <location>
        <begin position="92"/>
        <end position="113"/>
    </location>
</feature>
<sequence>MTDPTLFSSPPGKLPDTTPPQPETRTALLEPPQPPVPPASPSRLKLWLHRISVFLFVLVSAVAGVLLIILPWTPEWTDNYLLLAYPSLRPVIAHGFFRGMCSGLGMLDIWIGFWEALHYHEQE</sequence>
<feature type="transmembrane region" description="Helical" evidence="2">
    <location>
        <begin position="51"/>
        <end position="72"/>
    </location>
</feature>
<dbReference type="EMBL" id="OMOD01000144">
    <property type="protein sequence ID" value="SPF43576.1"/>
    <property type="molecule type" value="Genomic_DNA"/>
</dbReference>
<keyword evidence="2" id="KW-0472">Membrane</keyword>
<protein>
    <submittedName>
        <fullName evidence="3">Uncharacterized protein</fullName>
    </submittedName>
</protein>
<dbReference type="AlphaFoldDB" id="A0A2U3KV87"/>
<reference evidence="4" key="1">
    <citation type="submission" date="2018-02" db="EMBL/GenBank/DDBJ databases">
        <authorList>
            <person name="Hausmann B."/>
        </authorList>
    </citation>
    <scope>NUCLEOTIDE SEQUENCE [LARGE SCALE GENOMIC DNA]</scope>
    <source>
        <strain evidence="4">Peat soil MAG SbA1</strain>
    </source>
</reference>
<gene>
    <name evidence="3" type="ORF">SBA1_50028</name>
</gene>
<feature type="compositionally biased region" description="Pro residues" evidence="1">
    <location>
        <begin position="31"/>
        <end position="40"/>
    </location>
</feature>